<accession>A0A099T1V1</accession>
<dbReference type="AlphaFoldDB" id="A0A099T1V1"/>
<comment type="caution">
    <text evidence="1">The sequence shown here is derived from an EMBL/GenBank/DDBJ whole genome shotgun (WGS) entry which is preliminary data.</text>
</comment>
<protein>
    <submittedName>
        <fullName evidence="1">Uncharacterized protein</fullName>
    </submittedName>
</protein>
<gene>
    <name evidence="1" type="ORF">LI82_03515</name>
</gene>
<keyword evidence="2" id="KW-1185">Reference proteome</keyword>
<reference evidence="1 2" key="1">
    <citation type="submission" date="2014-09" db="EMBL/GenBank/DDBJ databases">
        <title>Draft genome sequence of an obligately methylotrophic methanogen, Methanococcoides methylutens, isolated from marine sediment.</title>
        <authorList>
            <person name="Guan Y."/>
            <person name="Ngugi D.K."/>
            <person name="Blom J."/>
            <person name="Ali S."/>
            <person name="Ferry J.G."/>
            <person name="Stingl U."/>
        </authorList>
    </citation>
    <scope>NUCLEOTIDE SEQUENCE [LARGE SCALE GENOMIC DNA]</scope>
    <source>
        <strain evidence="1 2">DSM 2657</strain>
    </source>
</reference>
<organism evidence="1 2">
    <name type="scientific">Methanococcoides methylutens</name>
    <dbReference type="NCBI Taxonomy" id="2226"/>
    <lineage>
        <taxon>Archaea</taxon>
        <taxon>Methanobacteriati</taxon>
        <taxon>Methanobacteriota</taxon>
        <taxon>Stenosarchaea group</taxon>
        <taxon>Methanomicrobia</taxon>
        <taxon>Methanosarcinales</taxon>
        <taxon>Methanosarcinaceae</taxon>
        <taxon>Methanococcoides</taxon>
    </lineage>
</organism>
<evidence type="ECO:0000313" key="2">
    <source>
        <dbReference type="Proteomes" id="UP000029859"/>
    </source>
</evidence>
<dbReference type="RefSeq" id="WP_048193529.1">
    <property type="nucleotide sequence ID" value="NZ_CAAGSM010000002.1"/>
</dbReference>
<proteinExistence type="predicted"/>
<dbReference type="OrthoDB" id="137800at2157"/>
<sequence length="60" mass="7293">MKHLLELENKLSNMTTDEIYNYAKENYPEEPNMWMGKKKLVVRRIVNYERNKMNIAETTE</sequence>
<dbReference type="Proteomes" id="UP000029859">
    <property type="component" value="Unassembled WGS sequence"/>
</dbReference>
<evidence type="ECO:0000313" key="1">
    <source>
        <dbReference type="EMBL" id="KGK99110.1"/>
    </source>
</evidence>
<dbReference type="EMBL" id="JRHO01000009">
    <property type="protein sequence ID" value="KGK99110.1"/>
    <property type="molecule type" value="Genomic_DNA"/>
</dbReference>
<name>A0A099T1V1_METMT</name>